<reference evidence="1 2" key="2">
    <citation type="submission" date="2020-04" db="EMBL/GenBank/DDBJ databases">
        <authorList>
            <person name="Fomenkov A."/>
            <person name="Anton B.P."/>
            <person name="Roberts R.J."/>
        </authorList>
    </citation>
    <scope>NUCLEOTIDE SEQUENCE [LARGE SCALE GENOMIC DNA]</scope>
    <source>
        <strain evidence="1 2">S2</strain>
    </source>
</reference>
<dbReference type="EMBL" id="CP051128">
    <property type="protein sequence ID" value="QIZ08468.1"/>
    <property type="molecule type" value="Genomic_DNA"/>
</dbReference>
<protein>
    <submittedName>
        <fullName evidence="1">Uncharacterized protein</fullName>
    </submittedName>
</protein>
<name>A0A6H1P4L8_PRIMG</name>
<dbReference type="Proteomes" id="UP000501868">
    <property type="component" value="Chromosome"/>
</dbReference>
<sequence>MEFKEYLEQKHLLKKGESKLKEISIEQYINRLENMRRIGIYKDENHIDSILEQKIQERYQDWKTYVKTIEHYLSSKNY</sequence>
<evidence type="ECO:0000313" key="2">
    <source>
        <dbReference type="Proteomes" id="UP000501868"/>
    </source>
</evidence>
<dbReference type="AlphaFoldDB" id="A0A6H1P4L8"/>
<organism evidence="1 2">
    <name type="scientific">Priestia megaterium</name>
    <name type="common">Bacillus megaterium</name>
    <dbReference type="NCBI Taxonomy" id="1404"/>
    <lineage>
        <taxon>Bacteria</taxon>
        <taxon>Bacillati</taxon>
        <taxon>Bacillota</taxon>
        <taxon>Bacilli</taxon>
        <taxon>Bacillales</taxon>
        <taxon>Bacillaceae</taxon>
        <taxon>Priestia</taxon>
    </lineage>
</organism>
<evidence type="ECO:0000313" key="1">
    <source>
        <dbReference type="EMBL" id="QIZ08468.1"/>
    </source>
</evidence>
<accession>A0A6H1P4L8</accession>
<proteinExistence type="predicted"/>
<gene>
    <name evidence="1" type="ORF">HFZ78_18585</name>
</gene>
<reference evidence="1 2" key="1">
    <citation type="submission" date="2020-04" db="EMBL/GenBank/DDBJ databases">
        <title>Genome-Wide Identification of 5-Methylcytosine Sites in Bacterial Genomes By High-Throughput Sequencing of MspJI Restriction Fragments.</title>
        <authorList>
            <person name="Wu V."/>
        </authorList>
    </citation>
    <scope>NUCLEOTIDE SEQUENCE [LARGE SCALE GENOMIC DNA]</scope>
    <source>
        <strain evidence="1 2">S2</strain>
    </source>
</reference>